<protein>
    <submittedName>
        <fullName evidence="1">Uncharacterized protein</fullName>
    </submittedName>
</protein>
<organism evidence="1">
    <name type="scientific">Mycobacterium xenopi 4042</name>
    <dbReference type="NCBI Taxonomy" id="1299334"/>
    <lineage>
        <taxon>Bacteria</taxon>
        <taxon>Bacillati</taxon>
        <taxon>Actinomycetota</taxon>
        <taxon>Actinomycetes</taxon>
        <taxon>Mycobacteriales</taxon>
        <taxon>Mycobacteriaceae</taxon>
        <taxon>Mycobacterium</taxon>
    </lineage>
</organism>
<reference evidence="1" key="1">
    <citation type="submission" date="2014-01" db="EMBL/GenBank/DDBJ databases">
        <authorList>
            <person name="Brown-Elliot B."/>
            <person name="Wallace R."/>
            <person name="Lenaerts A."/>
            <person name="Ordway D."/>
            <person name="DeGroote M.A."/>
            <person name="Parker T."/>
            <person name="Sizemore C."/>
            <person name="Tallon L.J."/>
            <person name="Sadzewicz L.K."/>
            <person name="Sengamalay N."/>
            <person name="Fraser C.M."/>
            <person name="Hine E."/>
            <person name="Shefchek K.A."/>
            <person name="Das S.P."/>
            <person name="Tettelin H."/>
        </authorList>
    </citation>
    <scope>NUCLEOTIDE SEQUENCE [LARGE SCALE GENOMIC DNA]</scope>
    <source>
        <strain evidence="1">4042</strain>
    </source>
</reference>
<accession>X7ZCD7</accession>
<sequence length="64" mass="7182">MTADVDGWVHAPPMNSLSYSVFWLSVMAPTLPSPTRNENTFQSSGIAVRLRLQHQHQVAHQKLP</sequence>
<dbReference type="EMBL" id="JAOB01000080">
    <property type="protein sequence ID" value="EUA16240.1"/>
    <property type="molecule type" value="Genomic_DNA"/>
</dbReference>
<gene>
    <name evidence="1" type="ORF">I553_1215</name>
</gene>
<dbReference type="AlphaFoldDB" id="X7ZCD7"/>
<proteinExistence type="predicted"/>
<name>X7ZCD7_MYCXE</name>
<evidence type="ECO:0000313" key="1">
    <source>
        <dbReference type="EMBL" id="EUA16240.1"/>
    </source>
</evidence>
<comment type="caution">
    <text evidence="1">The sequence shown here is derived from an EMBL/GenBank/DDBJ whole genome shotgun (WGS) entry which is preliminary data.</text>
</comment>